<evidence type="ECO:0000313" key="1">
    <source>
        <dbReference type="EMBL" id="JAD14601.1"/>
    </source>
</evidence>
<dbReference type="AlphaFoldDB" id="A0A0A8XN71"/>
<reference evidence="1" key="2">
    <citation type="journal article" date="2015" name="Data Brief">
        <title>Shoot transcriptome of the giant reed, Arundo donax.</title>
        <authorList>
            <person name="Barrero R.A."/>
            <person name="Guerrero F.D."/>
            <person name="Moolhuijzen P."/>
            <person name="Goolsby J.A."/>
            <person name="Tidwell J."/>
            <person name="Bellgard S.E."/>
            <person name="Bellgard M.I."/>
        </authorList>
    </citation>
    <scope>NUCLEOTIDE SEQUENCE</scope>
    <source>
        <tissue evidence="1">Shoot tissue taken approximately 20 cm above the soil surface</tissue>
    </source>
</reference>
<dbReference type="EMBL" id="GBRH01283294">
    <property type="protein sequence ID" value="JAD14601.1"/>
    <property type="molecule type" value="Transcribed_RNA"/>
</dbReference>
<proteinExistence type="predicted"/>
<protein>
    <submittedName>
        <fullName evidence="1">Uncharacterized protein</fullName>
    </submittedName>
</protein>
<organism evidence="1">
    <name type="scientific">Arundo donax</name>
    <name type="common">Giant reed</name>
    <name type="synonym">Donax arundinaceus</name>
    <dbReference type="NCBI Taxonomy" id="35708"/>
    <lineage>
        <taxon>Eukaryota</taxon>
        <taxon>Viridiplantae</taxon>
        <taxon>Streptophyta</taxon>
        <taxon>Embryophyta</taxon>
        <taxon>Tracheophyta</taxon>
        <taxon>Spermatophyta</taxon>
        <taxon>Magnoliopsida</taxon>
        <taxon>Liliopsida</taxon>
        <taxon>Poales</taxon>
        <taxon>Poaceae</taxon>
        <taxon>PACMAD clade</taxon>
        <taxon>Arundinoideae</taxon>
        <taxon>Arundineae</taxon>
        <taxon>Arundo</taxon>
    </lineage>
</organism>
<name>A0A0A8XN71_ARUDO</name>
<reference evidence="1" key="1">
    <citation type="submission" date="2014-09" db="EMBL/GenBank/DDBJ databases">
        <authorList>
            <person name="Magalhaes I.L.F."/>
            <person name="Oliveira U."/>
            <person name="Santos F.R."/>
            <person name="Vidigal T.H.D.A."/>
            <person name="Brescovit A.D."/>
            <person name="Santos A.J."/>
        </authorList>
    </citation>
    <scope>NUCLEOTIDE SEQUENCE</scope>
    <source>
        <tissue evidence="1">Shoot tissue taken approximately 20 cm above the soil surface</tissue>
    </source>
</reference>
<sequence length="82" mass="9359">MLCEIRLSWRHQPHICYVSCKQNQHLKPLTAATTVFRSFSVIHLLNLALQGQLQACTAPNSIDPNNICSKFVRRASRWDHSG</sequence>
<accession>A0A0A8XN71</accession>